<protein>
    <recommendedName>
        <fullName evidence="3">MACPF domain-containing protein</fullName>
    </recommendedName>
</protein>
<gene>
    <name evidence="1" type="ORF">EV421DRAFT_1906579</name>
</gene>
<dbReference type="AlphaFoldDB" id="A0AA39JC77"/>
<organism evidence="1 2">
    <name type="scientific">Armillaria borealis</name>
    <dbReference type="NCBI Taxonomy" id="47425"/>
    <lineage>
        <taxon>Eukaryota</taxon>
        <taxon>Fungi</taxon>
        <taxon>Dikarya</taxon>
        <taxon>Basidiomycota</taxon>
        <taxon>Agaricomycotina</taxon>
        <taxon>Agaricomycetes</taxon>
        <taxon>Agaricomycetidae</taxon>
        <taxon>Agaricales</taxon>
        <taxon>Marasmiineae</taxon>
        <taxon>Physalacriaceae</taxon>
        <taxon>Armillaria</taxon>
    </lineage>
</organism>
<name>A0AA39JC77_9AGAR</name>
<dbReference type="Proteomes" id="UP001175226">
    <property type="component" value="Unassembled WGS sequence"/>
</dbReference>
<evidence type="ECO:0000313" key="2">
    <source>
        <dbReference type="Proteomes" id="UP001175226"/>
    </source>
</evidence>
<keyword evidence="2" id="KW-1185">Reference proteome</keyword>
<evidence type="ECO:0008006" key="3">
    <source>
        <dbReference type="Google" id="ProtNLM"/>
    </source>
</evidence>
<sequence>MSLPPPLELQMYLHRAFVNILDNADPKLIYAQYGTHLVSNLIIGGCAAFTCLCQVFMDSLSASEQLKYQDSINSFQESSTYRVLTGGGNSKYGNQNFLNNIDAWTDSVKDCPA</sequence>
<comment type="caution">
    <text evidence="1">The sequence shown here is derived from an EMBL/GenBank/DDBJ whole genome shotgun (WGS) entry which is preliminary data.</text>
</comment>
<dbReference type="EMBL" id="JAUEPT010000042">
    <property type="protein sequence ID" value="KAK0438654.1"/>
    <property type="molecule type" value="Genomic_DNA"/>
</dbReference>
<reference evidence="1" key="1">
    <citation type="submission" date="2023-06" db="EMBL/GenBank/DDBJ databases">
        <authorList>
            <consortium name="Lawrence Berkeley National Laboratory"/>
            <person name="Ahrendt S."/>
            <person name="Sahu N."/>
            <person name="Indic B."/>
            <person name="Wong-Bajracharya J."/>
            <person name="Merenyi Z."/>
            <person name="Ke H.-M."/>
            <person name="Monk M."/>
            <person name="Kocsube S."/>
            <person name="Drula E."/>
            <person name="Lipzen A."/>
            <person name="Balint B."/>
            <person name="Henrissat B."/>
            <person name="Andreopoulos B."/>
            <person name="Martin F.M."/>
            <person name="Harder C.B."/>
            <person name="Rigling D."/>
            <person name="Ford K.L."/>
            <person name="Foster G.D."/>
            <person name="Pangilinan J."/>
            <person name="Papanicolaou A."/>
            <person name="Barry K."/>
            <person name="LaButti K."/>
            <person name="Viragh M."/>
            <person name="Koriabine M."/>
            <person name="Yan M."/>
            <person name="Riley R."/>
            <person name="Champramary S."/>
            <person name="Plett K.L."/>
            <person name="Tsai I.J."/>
            <person name="Slot J."/>
            <person name="Sipos G."/>
            <person name="Plett J."/>
            <person name="Nagy L.G."/>
            <person name="Grigoriev I.V."/>
        </authorList>
    </citation>
    <scope>NUCLEOTIDE SEQUENCE</scope>
    <source>
        <strain evidence="1">FPL87.14</strain>
    </source>
</reference>
<proteinExistence type="predicted"/>
<evidence type="ECO:0000313" key="1">
    <source>
        <dbReference type="EMBL" id="KAK0438654.1"/>
    </source>
</evidence>
<accession>A0AA39JC77</accession>